<dbReference type="Gene3D" id="1.10.10.60">
    <property type="entry name" value="Homeodomain-like"/>
    <property type="match status" value="1"/>
</dbReference>
<evidence type="ECO:0000256" key="4">
    <source>
        <dbReference type="ARBA" id="ARBA00023242"/>
    </source>
</evidence>
<protein>
    <submittedName>
        <fullName evidence="9">Uncharacterized protein</fullName>
    </submittedName>
</protein>
<dbReference type="InParanoid" id="K3WD11"/>
<dbReference type="EMBL" id="GL376628">
    <property type="status" value="NOT_ANNOTATED_CDS"/>
    <property type="molecule type" value="Genomic_DNA"/>
</dbReference>
<feature type="compositionally biased region" description="Low complexity" evidence="5">
    <location>
        <begin position="33"/>
        <end position="49"/>
    </location>
</feature>
<feature type="region of interest" description="Disordered" evidence="5">
    <location>
        <begin position="1"/>
        <end position="53"/>
    </location>
</feature>
<evidence type="ECO:0000256" key="5">
    <source>
        <dbReference type="SAM" id="MobiDB-lite"/>
    </source>
</evidence>
<name>K3WD11_GLOUD</name>
<dbReference type="PROSITE" id="PS51294">
    <property type="entry name" value="HTH_MYB"/>
    <property type="match status" value="1"/>
</dbReference>
<evidence type="ECO:0000313" key="10">
    <source>
        <dbReference type="Proteomes" id="UP000019132"/>
    </source>
</evidence>
<dbReference type="InterPro" id="IPR001005">
    <property type="entry name" value="SANT/Myb"/>
</dbReference>
<dbReference type="CDD" id="cd00167">
    <property type="entry name" value="SANT"/>
    <property type="match status" value="1"/>
</dbReference>
<dbReference type="PROSITE" id="PS51293">
    <property type="entry name" value="SANT"/>
    <property type="match status" value="1"/>
</dbReference>
<reference evidence="9" key="3">
    <citation type="submission" date="2015-02" db="UniProtKB">
        <authorList>
            <consortium name="EnsemblProtists"/>
        </authorList>
    </citation>
    <scope>IDENTIFICATION</scope>
    <source>
        <strain evidence="9">DAOM BR144</strain>
    </source>
</reference>
<dbReference type="NCBIfam" id="TIGR01557">
    <property type="entry name" value="myb_SHAQKYF"/>
    <property type="match status" value="1"/>
</dbReference>
<keyword evidence="1" id="KW-0805">Transcription regulation</keyword>
<dbReference type="PANTHER" id="PTHR12802">
    <property type="entry name" value="SWI/SNF COMPLEX-RELATED"/>
    <property type="match status" value="1"/>
</dbReference>
<keyword evidence="4" id="KW-0539">Nucleus</keyword>
<dbReference type="PROSITE" id="PS50090">
    <property type="entry name" value="MYB_LIKE"/>
    <property type="match status" value="1"/>
</dbReference>
<dbReference type="STRING" id="431595.K3WD11"/>
<dbReference type="VEuPathDB" id="FungiDB:PYU1_G002849"/>
<accession>K3WD11</accession>
<reference evidence="10" key="2">
    <citation type="submission" date="2010-04" db="EMBL/GenBank/DDBJ databases">
        <authorList>
            <person name="Buell R."/>
            <person name="Hamilton J."/>
            <person name="Hostetler J."/>
        </authorList>
    </citation>
    <scope>NUCLEOTIDE SEQUENCE [LARGE SCALE GENOMIC DNA]</scope>
    <source>
        <strain evidence="10">DAOM:BR144</strain>
    </source>
</reference>
<dbReference type="AlphaFoldDB" id="K3WD11"/>
<dbReference type="PANTHER" id="PTHR12802:SF155">
    <property type="entry name" value="DEUBIQUITINASE MYSM1"/>
    <property type="match status" value="1"/>
</dbReference>
<keyword evidence="10" id="KW-1185">Reference proteome</keyword>
<evidence type="ECO:0000259" key="6">
    <source>
        <dbReference type="PROSITE" id="PS50090"/>
    </source>
</evidence>
<dbReference type="Pfam" id="PF00249">
    <property type="entry name" value="Myb_DNA-binding"/>
    <property type="match status" value="1"/>
</dbReference>
<sequence>MAISADVKNQLFRQSSSSNEEKLIRLPHESDDPASSSSSSPAASSEFSSNGKAWTREEHERFLEGLELFPSGPWKEVAAYVGTRTTRQTMTHAQKYREKIARRKRGLRGSCASQRATLQVRKEMVQQQPAKTSVAATKTKTVQQVQTSPMAVDSVIKSEQRTLEDPLDFDGCFMDLDCELQVNQQQQQQQQMATASPVTTDLSLDPTLLYSLASSSSEASEFAHQLSLSDEEMDLIMDSVFPSTASSSYSSNSLQNAFSFVC</sequence>
<evidence type="ECO:0000256" key="2">
    <source>
        <dbReference type="ARBA" id="ARBA00023125"/>
    </source>
</evidence>
<keyword evidence="2" id="KW-0238">DNA-binding</keyword>
<dbReference type="HOGENOM" id="CLU_080595_3_0_1"/>
<evidence type="ECO:0000313" key="9">
    <source>
        <dbReference type="EnsemblProtists" id="PYU1_T002852"/>
    </source>
</evidence>
<proteinExistence type="predicted"/>
<dbReference type="GO" id="GO:0003677">
    <property type="term" value="F:DNA binding"/>
    <property type="evidence" value="ECO:0007669"/>
    <property type="project" value="UniProtKB-KW"/>
</dbReference>
<feature type="domain" description="HTH myb-type" evidence="8">
    <location>
        <begin position="53"/>
        <end position="101"/>
    </location>
</feature>
<feature type="domain" description="Myb-like" evidence="6">
    <location>
        <begin position="54"/>
        <end position="97"/>
    </location>
</feature>
<evidence type="ECO:0000259" key="8">
    <source>
        <dbReference type="PROSITE" id="PS51294"/>
    </source>
</evidence>
<evidence type="ECO:0000259" key="7">
    <source>
        <dbReference type="PROSITE" id="PS51293"/>
    </source>
</evidence>
<dbReference type="SMART" id="SM00717">
    <property type="entry name" value="SANT"/>
    <property type="match status" value="1"/>
</dbReference>
<feature type="domain" description="SANT" evidence="7">
    <location>
        <begin position="49"/>
        <end position="101"/>
    </location>
</feature>
<dbReference type="EnsemblProtists" id="PYU1_T002852">
    <property type="protein sequence ID" value="PYU1_T002852"/>
    <property type="gene ID" value="PYU1_G002849"/>
</dbReference>
<dbReference type="InterPro" id="IPR006447">
    <property type="entry name" value="Myb_dom_plants"/>
</dbReference>
<dbReference type="SUPFAM" id="SSF46689">
    <property type="entry name" value="Homeodomain-like"/>
    <property type="match status" value="1"/>
</dbReference>
<reference evidence="10" key="1">
    <citation type="journal article" date="2010" name="Genome Biol.">
        <title>Genome sequence of the necrotrophic plant pathogen Pythium ultimum reveals original pathogenicity mechanisms and effector repertoire.</title>
        <authorList>
            <person name="Levesque C.A."/>
            <person name="Brouwer H."/>
            <person name="Cano L."/>
            <person name="Hamilton J.P."/>
            <person name="Holt C."/>
            <person name="Huitema E."/>
            <person name="Raffaele S."/>
            <person name="Robideau G.P."/>
            <person name="Thines M."/>
            <person name="Win J."/>
            <person name="Zerillo M.M."/>
            <person name="Beakes G.W."/>
            <person name="Boore J.L."/>
            <person name="Busam D."/>
            <person name="Dumas B."/>
            <person name="Ferriera S."/>
            <person name="Fuerstenberg S.I."/>
            <person name="Gachon C.M."/>
            <person name="Gaulin E."/>
            <person name="Govers F."/>
            <person name="Grenville-Briggs L."/>
            <person name="Horner N."/>
            <person name="Hostetler J."/>
            <person name="Jiang R.H."/>
            <person name="Johnson J."/>
            <person name="Krajaejun T."/>
            <person name="Lin H."/>
            <person name="Meijer H.J."/>
            <person name="Moore B."/>
            <person name="Morris P."/>
            <person name="Phuntmart V."/>
            <person name="Puiu D."/>
            <person name="Shetty J."/>
            <person name="Stajich J.E."/>
            <person name="Tripathy S."/>
            <person name="Wawra S."/>
            <person name="van West P."/>
            <person name="Whitty B.R."/>
            <person name="Coutinho P.M."/>
            <person name="Henrissat B."/>
            <person name="Martin F."/>
            <person name="Thomas P.D."/>
            <person name="Tyler B.M."/>
            <person name="De Vries R.P."/>
            <person name="Kamoun S."/>
            <person name="Yandell M."/>
            <person name="Tisserat N."/>
            <person name="Buell C.R."/>
        </authorList>
    </citation>
    <scope>NUCLEOTIDE SEQUENCE</scope>
    <source>
        <strain evidence="10">DAOM:BR144</strain>
    </source>
</reference>
<feature type="compositionally biased region" description="Basic and acidic residues" evidence="5">
    <location>
        <begin position="19"/>
        <end position="31"/>
    </location>
</feature>
<dbReference type="InterPro" id="IPR017884">
    <property type="entry name" value="SANT_dom"/>
</dbReference>
<evidence type="ECO:0000256" key="1">
    <source>
        <dbReference type="ARBA" id="ARBA00023015"/>
    </source>
</evidence>
<keyword evidence="3" id="KW-0804">Transcription</keyword>
<evidence type="ECO:0000256" key="3">
    <source>
        <dbReference type="ARBA" id="ARBA00023163"/>
    </source>
</evidence>
<dbReference type="InterPro" id="IPR009057">
    <property type="entry name" value="Homeodomain-like_sf"/>
</dbReference>
<dbReference type="eggNOG" id="ENOG502S2BK">
    <property type="taxonomic scope" value="Eukaryota"/>
</dbReference>
<organism evidence="9 10">
    <name type="scientific">Globisporangium ultimum (strain ATCC 200006 / CBS 805.95 / DAOM BR144)</name>
    <name type="common">Pythium ultimum</name>
    <dbReference type="NCBI Taxonomy" id="431595"/>
    <lineage>
        <taxon>Eukaryota</taxon>
        <taxon>Sar</taxon>
        <taxon>Stramenopiles</taxon>
        <taxon>Oomycota</taxon>
        <taxon>Peronosporomycetes</taxon>
        <taxon>Pythiales</taxon>
        <taxon>Pythiaceae</taxon>
        <taxon>Globisporangium</taxon>
    </lineage>
</organism>
<dbReference type="InterPro" id="IPR017930">
    <property type="entry name" value="Myb_dom"/>
</dbReference>
<dbReference type="Proteomes" id="UP000019132">
    <property type="component" value="Unassembled WGS sequence"/>
</dbReference>